<dbReference type="PANTHER" id="PTHR13964:SF27">
    <property type="entry name" value="HAT-TRICK, ISOFORM D"/>
    <property type="match status" value="1"/>
</dbReference>
<dbReference type="InterPro" id="IPR051232">
    <property type="entry name" value="ARID/SWI1_ChromRemod"/>
</dbReference>
<dbReference type="Gene3D" id="2.30.30.140">
    <property type="match status" value="1"/>
</dbReference>
<name>A0ABV0QB11_9TELE</name>
<proteinExistence type="predicted"/>
<comment type="caution">
    <text evidence="2">The sequence shown here is derived from an EMBL/GenBank/DDBJ whole genome shotgun (WGS) entry which is preliminary data.</text>
</comment>
<protein>
    <submittedName>
        <fullName evidence="2">At rich interactive domain</fullName>
    </submittedName>
</protein>
<accession>A0ABV0QB11</accession>
<dbReference type="EMBL" id="JAHRIN010004689">
    <property type="protein sequence ID" value="MEQ2193008.1"/>
    <property type="molecule type" value="Genomic_DNA"/>
</dbReference>
<evidence type="ECO:0000256" key="1">
    <source>
        <dbReference type="SAM" id="MobiDB-lite"/>
    </source>
</evidence>
<dbReference type="PANTHER" id="PTHR13964">
    <property type="entry name" value="RBP-RELATED"/>
    <property type="match status" value="1"/>
</dbReference>
<organism evidence="2 3">
    <name type="scientific">Xenoophorus captivus</name>
    <dbReference type="NCBI Taxonomy" id="1517983"/>
    <lineage>
        <taxon>Eukaryota</taxon>
        <taxon>Metazoa</taxon>
        <taxon>Chordata</taxon>
        <taxon>Craniata</taxon>
        <taxon>Vertebrata</taxon>
        <taxon>Euteleostomi</taxon>
        <taxon>Actinopterygii</taxon>
        <taxon>Neopterygii</taxon>
        <taxon>Teleostei</taxon>
        <taxon>Neoteleostei</taxon>
        <taxon>Acanthomorphata</taxon>
        <taxon>Ovalentaria</taxon>
        <taxon>Atherinomorphae</taxon>
        <taxon>Cyprinodontiformes</taxon>
        <taxon>Goodeidae</taxon>
        <taxon>Xenoophorus</taxon>
    </lineage>
</organism>
<evidence type="ECO:0000313" key="2">
    <source>
        <dbReference type="EMBL" id="MEQ2193008.1"/>
    </source>
</evidence>
<keyword evidence="3" id="KW-1185">Reference proteome</keyword>
<dbReference type="Proteomes" id="UP001434883">
    <property type="component" value="Unassembled WGS sequence"/>
</dbReference>
<feature type="non-terminal residue" evidence="2">
    <location>
        <position position="1"/>
    </location>
</feature>
<feature type="compositionally biased region" description="Acidic residues" evidence="1">
    <location>
        <begin position="60"/>
        <end position="74"/>
    </location>
</feature>
<gene>
    <name evidence="2" type="primary">ARID4A</name>
    <name evidence="2" type="ORF">XENOCAPTIV_021451</name>
</gene>
<sequence length="108" mass="12090">FDDGDEKTLRRTSLCLKGERHFAESETLDQLPLTNPEHFGTPVIGKKSNRGGRRSSQAVADEENDTSSSEEEEDDKKRLSDELLGQTCSIENVEDSADWFMALVNIKS</sequence>
<reference evidence="2 3" key="1">
    <citation type="submission" date="2021-06" db="EMBL/GenBank/DDBJ databases">
        <authorList>
            <person name="Palmer J.M."/>
        </authorList>
    </citation>
    <scope>NUCLEOTIDE SEQUENCE [LARGE SCALE GENOMIC DNA]</scope>
    <source>
        <strain evidence="2 3">XC_2019</strain>
        <tissue evidence="2">Muscle</tissue>
    </source>
</reference>
<evidence type="ECO:0000313" key="3">
    <source>
        <dbReference type="Proteomes" id="UP001434883"/>
    </source>
</evidence>
<feature type="region of interest" description="Disordered" evidence="1">
    <location>
        <begin position="27"/>
        <end position="80"/>
    </location>
</feature>